<feature type="coiled-coil region" evidence="6">
    <location>
        <begin position="1299"/>
        <end position="1354"/>
    </location>
</feature>
<dbReference type="SUPFAM" id="SSF55620">
    <property type="entry name" value="Tetrahydrobiopterin biosynthesis enzymes-like"/>
    <property type="match status" value="1"/>
</dbReference>
<feature type="binding site" evidence="5">
    <location>
        <begin position="231"/>
        <end position="238"/>
    </location>
    <ligand>
        <name>ATP</name>
        <dbReference type="ChEBI" id="CHEBI:30616"/>
    </ligand>
</feature>
<name>A0AAD9QC05_ACRCE</name>
<evidence type="ECO:0000256" key="5">
    <source>
        <dbReference type="PROSITE-ProRule" id="PRU00283"/>
    </source>
</evidence>
<dbReference type="SMART" id="SM00129">
    <property type="entry name" value="KISc"/>
    <property type="match status" value="1"/>
</dbReference>
<keyword evidence="4" id="KW-0963">Cytoplasm</keyword>
<dbReference type="InterPro" id="IPR022470">
    <property type="entry name" value="PTPS_Cys_AS"/>
</dbReference>
<dbReference type="GO" id="GO:0005875">
    <property type="term" value="C:microtubule associated complex"/>
    <property type="evidence" value="ECO:0007669"/>
    <property type="project" value="TreeGrafter"/>
</dbReference>
<feature type="compositionally biased region" description="Basic and acidic residues" evidence="7">
    <location>
        <begin position="2005"/>
        <end position="2015"/>
    </location>
</feature>
<evidence type="ECO:0000259" key="8">
    <source>
        <dbReference type="PROSITE" id="PS50067"/>
    </source>
</evidence>
<dbReference type="InterPro" id="IPR036961">
    <property type="entry name" value="Kinesin_motor_dom_sf"/>
</dbReference>
<sequence>MAKQINSNKLKLKLKSENFRSAQAQNLKLALVVVQVAAKMLWETDLNNHCVDTQGKETIPVAFITRKESFCASHRLHNHNLSDEENRLIFGKCNNQNGHGHNYVVKITVCGPIDRNTGMVMNLTDVMKHLKSVLDPLDHRNLDVDVPYFKNVCSTAENISVYIWDCLEKLLPDGSLYEIHVSDPRHSWEKTFNFDHVFPKESTNQEVCRTISRPLVNAALNGFNGTLMAYGQTGSGKTHTLMAPDGITAGVIERCFKRITQDDLHDYKVTMSYLQIYQEKIYDLLNSTNKVELSLREHPVKGVYVENLSEFVVRSPVEVLSLLAVGRKRLVFAETKMNRNSSRSHSVCQLKIERTLNKSKAQSQAASSQDREEMTTEGDKSSEGLKGGTEVDEPETDEEGKGAEAEDDSLTKMVAFNDDVLIRGRIYLCDLAGSERLKKTMAEGERLCEAQHINSSLLELGNVIQALAEGRKTHVPFRNSTLTRLLQESLGGNCKTSLVVCVSPTMSDVSETKSSLYFGSRAMKITNTAYVNVEVDYKKLSEDLSKAVDLKDRDLEVLKESYEHRLEQIKQDAEKRVANAMTEAERAMAAVKSQYEDQLSSLKRDLESLNVSFENEKAQKESLLGELTVATSKLQEDQFRGRTALLMDLISMQLLYSIKELSLDDSSGSAIQVKSEDLKDALSLKTKTQILENADLLVELFKRYFNIMTTKSEKALENSENLRFFLGPLHEQLPLCDAEDLSLYSTNKTDDDKAVASSRSHETTCDEVVVSLNGEKLQENDKCIGLREKLISLKNSVDVKALDSLKKVFEFDSENNGLVKDKKRVVYEMVQELLQRRESVFEIQNSQNLPSLVNTLALLDNCHSHVIIDKALQSAILVLENDVISGRYNDIQKYKDILEDENETLRKEIQTLKSEAEKLNGKLDETSSMLTVVAKGKEKLEDDLCSVFQLHNMICERKTEKDLHTGNNAIPENVASQSPTLAEDSEALKDEKEKKQEQREIPSVKFKLETLQRRTCDYSLTMDSHLINEVFTKNSAKETTTQMKTNNEQMNKLGEEIQQYPEDHQNDKYEQSENSQQAASSDLVDGELSAKSVQDKETFQEMLSFFQEDYSFSLEKAASTAEIKEAVDVSSLKAAINKRLGDEWSLVVIENARLKTELENIRSRINEEKTTLGKEFTMLKGEEASSLAEKTSFTKGEEPGRTIGADRLEIIVYEQNKIIAKLEMDKQDFMKRLQRNREDNVADCKSQNASENCHDFTKDDFATVLREQLNHFLVQKDEDLRRDKCGTLEKGCEDCHKTKEMLKQTVENFEVEITKTRDRCCDLDQQLIQCTTEKSNLKADVEMLKCELLEARKAMDVLEEPKIAREETLRQREEIVNRELALVKEKNVILEKNLQEETEKLEEQRRLLQEKEKELTEVKENYKELQRGVNEYKEERDNMIKEINSLRCLKNLPIINNTFNNKEEVLLLQNPPLFDSGAKRSPNRKNSRLNSELTRAKEQLVKLKAELTMSNIQTKNLGTQLSSLREDSTKLEAELSTVRVSPKNSRQRRNSFSYYDETVRLGVELGEAKERIIDLQEKLLDIYKEKFALEERILSLEGDSEPKDEACAVQNAALGTEPCSTENSLDGGEVQKMSLDHVKLFENKVHLLEAEKARLKQDLENTNADKNRLEGLEFYLRQLITLDEEQLRLKNKLKILATSDELHNSEANQETDSSTRRNNWSRIMENDFCIELRELTAENFALQEEAYILKETIVDLQNGLAALKLKLSMKESVHEATRDRRAAASLLVSTRQERAELKNALDVALVEKDDLEEELAQMKMKYNKLQRELAMTSMVKDDLELEIVSLKSKKRGSLDLEQYKEQCSDVLPGAIEDLIFYNDSAVEGYLQEHATKTNDAAVTAMMGESLVSSTKSRSNERKSLLPRPTNLQGLNSSKKKASKQQILCDTNEEKVSVNHPRLNRYHEDQPATNDTMAITYDLIRIDDDDDSNDITDYSNCTCSGLLREAPKGEREKPEGMEQDEGMLDLTTDSSEDGEAVNDTVRFQDEHGSFHDNVTSESIVSQSEEVQVKTPWSLKSLFRRQKSFSLPDHDLGALKQ</sequence>
<feature type="compositionally biased region" description="Basic and acidic residues" evidence="7">
    <location>
        <begin position="369"/>
        <end position="383"/>
    </location>
</feature>
<dbReference type="InterPro" id="IPR019821">
    <property type="entry name" value="Kinesin_motor_CS"/>
</dbReference>
<feature type="coiled-coil region" evidence="6">
    <location>
        <begin position="559"/>
        <end position="619"/>
    </location>
</feature>
<dbReference type="PANTHER" id="PTHR47969:SF29">
    <property type="entry name" value="KINESIN-LIKE PROTEIN"/>
    <property type="match status" value="1"/>
</dbReference>
<feature type="coiled-coil region" evidence="6">
    <location>
        <begin position="1380"/>
        <end position="1449"/>
    </location>
</feature>
<dbReference type="EMBL" id="JARQWQ010000044">
    <property type="protein sequence ID" value="KAK2558435.1"/>
    <property type="molecule type" value="Genomic_DNA"/>
</dbReference>
<dbReference type="InterPro" id="IPR027417">
    <property type="entry name" value="P-loop_NTPase"/>
</dbReference>
<keyword evidence="5" id="KW-0505">Motor protein</keyword>
<feature type="coiled-coil region" evidence="6">
    <location>
        <begin position="1486"/>
        <end position="1513"/>
    </location>
</feature>
<feature type="region of interest" description="Disordered" evidence="7">
    <location>
        <begin position="358"/>
        <end position="408"/>
    </location>
</feature>
<dbReference type="Pfam" id="PF00225">
    <property type="entry name" value="Kinesin"/>
    <property type="match status" value="2"/>
</dbReference>
<proteinExistence type="inferred from homology"/>
<dbReference type="Gene3D" id="3.40.850.10">
    <property type="entry name" value="Kinesin motor domain"/>
    <property type="match status" value="1"/>
</dbReference>
<gene>
    <name evidence="9" type="ORF">P5673_019143</name>
</gene>
<evidence type="ECO:0000256" key="1">
    <source>
        <dbReference type="ARBA" id="ARBA00004245"/>
    </source>
</evidence>
<evidence type="ECO:0000256" key="4">
    <source>
        <dbReference type="ARBA" id="ARBA00023212"/>
    </source>
</evidence>
<dbReference type="GO" id="GO:0007018">
    <property type="term" value="P:microtubule-based movement"/>
    <property type="evidence" value="ECO:0007669"/>
    <property type="project" value="InterPro"/>
</dbReference>
<dbReference type="GO" id="GO:0007052">
    <property type="term" value="P:mitotic spindle organization"/>
    <property type="evidence" value="ECO:0007669"/>
    <property type="project" value="TreeGrafter"/>
</dbReference>
<feature type="region of interest" description="Disordered" evidence="7">
    <location>
        <begin position="965"/>
        <end position="1000"/>
    </location>
</feature>
<evidence type="ECO:0000313" key="10">
    <source>
        <dbReference type="Proteomes" id="UP001249851"/>
    </source>
</evidence>
<evidence type="ECO:0000313" key="9">
    <source>
        <dbReference type="EMBL" id="KAK2558435.1"/>
    </source>
</evidence>
<feature type="domain" description="Kinesin motor" evidence="8">
    <location>
        <begin position="156"/>
        <end position="525"/>
    </location>
</feature>
<keyword evidence="4" id="KW-0206">Cytoskeleton</keyword>
<feature type="coiled-coil region" evidence="6">
    <location>
        <begin position="1638"/>
        <end position="1672"/>
    </location>
</feature>
<dbReference type="GO" id="GO:0008017">
    <property type="term" value="F:microtubule binding"/>
    <property type="evidence" value="ECO:0007669"/>
    <property type="project" value="InterPro"/>
</dbReference>
<dbReference type="CDD" id="cd00106">
    <property type="entry name" value="KISc"/>
    <property type="match status" value="1"/>
</dbReference>
<keyword evidence="10" id="KW-1185">Reference proteome</keyword>
<evidence type="ECO:0000256" key="2">
    <source>
        <dbReference type="ARBA" id="ARBA00022741"/>
    </source>
</evidence>
<comment type="subcellular location">
    <subcellularLocation>
        <location evidence="1">Cytoplasm</location>
        <location evidence="1">Cytoskeleton</location>
    </subcellularLocation>
</comment>
<feature type="compositionally biased region" description="Low complexity" evidence="7">
    <location>
        <begin position="1072"/>
        <end position="1081"/>
    </location>
</feature>
<evidence type="ECO:0000256" key="7">
    <source>
        <dbReference type="SAM" id="MobiDB-lite"/>
    </source>
</evidence>
<dbReference type="SUPFAM" id="SSF52540">
    <property type="entry name" value="P-loop containing nucleoside triphosphate hydrolases"/>
    <property type="match status" value="1"/>
</dbReference>
<dbReference type="GO" id="GO:0003777">
    <property type="term" value="F:microtubule motor activity"/>
    <property type="evidence" value="ECO:0007669"/>
    <property type="project" value="InterPro"/>
</dbReference>
<keyword evidence="2 5" id="KW-0547">Nucleotide-binding</keyword>
<dbReference type="PROSITE" id="PS50067">
    <property type="entry name" value="KINESIN_MOTOR_2"/>
    <property type="match status" value="1"/>
</dbReference>
<feature type="region of interest" description="Disordered" evidence="7">
    <location>
        <begin position="2005"/>
        <end position="2033"/>
    </location>
</feature>
<feature type="compositionally biased region" description="Polar residues" evidence="7">
    <location>
        <begin position="965"/>
        <end position="980"/>
    </location>
</feature>
<dbReference type="GO" id="GO:0006729">
    <property type="term" value="P:tetrahydrobiopterin biosynthetic process"/>
    <property type="evidence" value="ECO:0007669"/>
    <property type="project" value="InterPro"/>
</dbReference>
<dbReference type="PROSITE" id="PS00411">
    <property type="entry name" value="KINESIN_MOTOR_1"/>
    <property type="match status" value="1"/>
</dbReference>
<feature type="compositionally biased region" description="Basic and acidic residues" evidence="7">
    <location>
        <begin position="986"/>
        <end position="1000"/>
    </location>
</feature>
<protein>
    <submittedName>
        <fullName evidence="9">Kinesin-like protein KIF3A</fullName>
    </submittedName>
</protein>
<feature type="region of interest" description="Disordered" evidence="7">
    <location>
        <begin position="2045"/>
        <end position="2065"/>
    </location>
</feature>
<accession>A0AAD9QC05</accession>
<feature type="coiled-coil region" evidence="6">
    <location>
        <begin position="888"/>
        <end position="929"/>
    </location>
</feature>
<feature type="region of interest" description="Disordered" evidence="7">
    <location>
        <begin position="1907"/>
        <end position="1942"/>
    </location>
</feature>
<reference evidence="9" key="2">
    <citation type="journal article" date="2023" name="Science">
        <title>Genomic signatures of disease resistance in endangered staghorn corals.</title>
        <authorList>
            <person name="Vollmer S.V."/>
            <person name="Selwyn J.D."/>
            <person name="Despard B.A."/>
            <person name="Roesel C.L."/>
        </authorList>
    </citation>
    <scope>NUCLEOTIDE SEQUENCE</scope>
    <source>
        <strain evidence="9">K2</strain>
    </source>
</reference>
<dbReference type="GO" id="GO:0003874">
    <property type="term" value="F:6-pyruvoyltetrahydropterin synthase activity"/>
    <property type="evidence" value="ECO:0007669"/>
    <property type="project" value="InterPro"/>
</dbReference>
<dbReference type="PROSITE" id="PS00987">
    <property type="entry name" value="PTPS_1"/>
    <property type="match status" value="1"/>
</dbReference>
<dbReference type="Proteomes" id="UP001249851">
    <property type="component" value="Unassembled WGS sequence"/>
</dbReference>
<reference evidence="9" key="1">
    <citation type="journal article" date="2023" name="G3 (Bethesda)">
        <title>Whole genome assembly and annotation of the endangered Caribbean coral Acropora cervicornis.</title>
        <authorList>
            <person name="Selwyn J.D."/>
            <person name="Vollmer S.V."/>
        </authorList>
    </citation>
    <scope>NUCLEOTIDE SEQUENCE</scope>
    <source>
        <strain evidence="9">K2</strain>
    </source>
</reference>
<evidence type="ECO:0000256" key="6">
    <source>
        <dbReference type="SAM" id="Coils"/>
    </source>
</evidence>
<dbReference type="GO" id="GO:0005524">
    <property type="term" value="F:ATP binding"/>
    <property type="evidence" value="ECO:0007669"/>
    <property type="project" value="UniProtKB-UniRule"/>
</dbReference>
<evidence type="ECO:0000256" key="3">
    <source>
        <dbReference type="ARBA" id="ARBA00022840"/>
    </source>
</evidence>
<feature type="region of interest" description="Disordered" evidence="7">
    <location>
        <begin position="1065"/>
        <end position="1087"/>
    </location>
</feature>
<comment type="similarity">
    <text evidence="5">Belongs to the TRAFAC class myosin-kinesin ATPase superfamily. Kinesin family.</text>
</comment>
<dbReference type="PRINTS" id="PR00380">
    <property type="entry name" value="KINESINHEAVY"/>
</dbReference>
<keyword evidence="6" id="KW-0175">Coiled coil</keyword>
<organism evidence="9 10">
    <name type="scientific">Acropora cervicornis</name>
    <name type="common">Staghorn coral</name>
    <dbReference type="NCBI Taxonomy" id="6130"/>
    <lineage>
        <taxon>Eukaryota</taxon>
        <taxon>Metazoa</taxon>
        <taxon>Cnidaria</taxon>
        <taxon>Anthozoa</taxon>
        <taxon>Hexacorallia</taxon>
        <taxon>Scleractinia</taxon>
        <taxon>Astrocoeniina</taxon>
        <taxon>Acroporidae</taxon>
        <taxon>Acropora</taxon>
    </lineage>
</organism>
<feature type="coiled-coil region" evidence="6">
    <location>
        <begin position="1787"/>
        <end position="1842"/>
    </location>
</feature>
<dbReference type="InterPro" id="IPR001752">
    <property type="entry name" value="Kinesin_motor_dom"/>
</dbReference>
<dbReference type="PANTHER" id="PTHR47969">
    <property type="entry name" value="CHROMOSOME-ASSOCIATED KINESIN KIF4A-RELATED"/>
    <property type="match status" value="1"/>
</dbReference>
<comment type="caution">
    <text evidence="9">The sequence shown here is derived from an EMBL/GenBank/DDBJ whole genome shotgun (WGS) entry which is preliminary data.</text>
</comment>
<keyword evidence="3 5" id="KW-0067">ATP-binding</keyword>
<dbReference type="InterPro" id="IPR027640">
    <property type="entry name" value="Kinesin-like_fam"/>
</dbReference>
<dbReference type="GO" id="GO:0051231">
    <property type="term" value="P:spindle elongation"/>
    <property type="evidence" value="ECO:0007669"/>
    <property type="project" value="TreeGrafter"/>
</dbReference>
<feature type="compositionally biased region" description="Low complexity" evidence="7">
    <location>
        <begin position="2054"/>
        <end position="2064"/>
    </location>
</feature>